<sequence>MILLSLKVLLTTLALVTLVPFTIIPLAPDTVVPFIPLSKTTVPLTTLSKSGGPVPFIPQPLSTHLLSRDEKGIEMLELEKRSKFASPVALITPRESRRDAGMGVQSSNEDQYKYPPASSAQSPFSVTILSILLAVPLGAKSMRVPITYWCVLLATMSSVKVPHRTGSWRER</sequence>
<organism evidence="1 2">
    <name type="scientific">Hymenoscyphus albidus</name>
    <dbReference type="NCBI Taxonomy" id="595503"/>
    <lineage>
        <taxon>Eukaryota</taxon>
        <taxon>Fungi</taxon>
        <taxon>Dikarya</taxon>
        <taxon>Ascomycota</taxon>
        <taxon>Pezizomycotina</taxon>
        <taxon>Leotiomycetes</taxon>
        <taxon>Helotiales</taxon>
        <taxon>Helotiaceae</taxon>
        <taxon>Hymenoscyphus</taxon>
    </lineage>
</organism>
<name>A0A9N9QB99_9HELO</name>
<accession>A0A9N9QB99</accession>
<dbReference type="AlphaFoldDB" id="A0A9N9QB99"/>
<gene>
    <name evidence="1" type="ORF">HYALB_00014018</name>
</gene>
<dbReference type="Proteomes" id="UP000701801">
    <property type="component" value="Unassembled WGS sequence"/>
</dbReference>
<keyword evidence="2" id="KW-1185">Reference proteome</keyword>
<proteinExistence type="predicted"/>
<reference evidence="1" key="1">
    <citation type="submission" date="2021-07" db="EMBL/GenBank/DDBJ databases">
        <authorList>
            <person name="Durling M."/>
        </authorList>
    </citation>
    <scope>NUCLEOTIDE SEQUENCE</scope>
</reference>
<protein>
    <submittedName>
        <fullName evidence="1">Uncharacterized protein</fullName>
    </submittedName>
</protein>
<evidence type="ECO:0000313" key="1">
    <source>
        <dbReference type="EMBL" id="CAG8981899.1"/>
    </source>
</evidence>
<comment type="caution">
    <text evidence="1">The sequence shown here is derived from an EMBL/GenBank/DDBJ whole genome shotgun (WGS) entry which is preliminary data.</text>
</comment>
<dbReference type="EMBL" id="CAJVRM010000537">
    <property type="protein sequence ID" value="CAG8981899.1"/>
    <property type="molecule type" value="Genomic_DNA"/>
</dbReference>
<evidence type="ECO:0000313" key="2">
    <source>
        <dbReference type="Proteomes" id="UP000701801"/>
    </source>
</evidence>